<reference evidence="2" key="1">
    <citation type="submission" date="2018-11" db="EMBL/GenBank/DDBJ databases">
        <authorList>
            <consortium name="Genoscope - CEA"/>
            <person name="William W."/>
        </authorList>
    </citation>
    <scope>NUCLEOTIDE SEQUENCE</scope>
</reference>
<organism evidence="2">
    <name type="scientific">Brassica campestris</name>
    <name type="common">Field mustard</name>
    <dbReference type="NCBI Taxonomy" id="3711"/>
    <lineage>
        <taxon>Eukaryota</taxon>
        <taxon>Viridiplantae</taxon>
        <taxon>Streptophyta</taxon>
        <taxon>Embryophyta</taxon>
        <taxon>Tracheophyta</taxon>
        <taxon>Spermatophyta</taxon>
        <taxon>Magnoliopsida</taxon>
        <taxon>eudicotyledons</taxon>
        <taxon>Gunneridae</taxon>
        <taxon>Pentapetalae</taxon>
        <taxon>rosids</taxon>
        <taxon>malvids</taxon>
        <taxon>Brassicales</taxon>
        <taxon>Brassicaceae</taxon>
        <taxon>Brassiceae</taxon>
        <taxon>Brassica</taxon>
    </lineage>
</organism>
<feature type="chain" id="PRO_5017989668" evidence="1">
    <location>
        <begin position="19"/>
        <end position="51"/>
    </location>
</feature>
<evidence type="ECO:0000256" key="1">
    <source>
        <dbReference type="SAM" id="SignalP"/>
    </source>
</evidence>
<protein>
    <submittedName>
        <fullName evidence="2">Uncharacterized protein</fullName>
    </submittedName>
</protein>
<dbReference type="EMBL" id="LR031573">
    <property type="protein sequence ID" value="VDC88641.1"/>
    <property type="molecule type" value="Genomic_DNA"/>
</dbReference>
<proteinExistence type="predicted"/>
<name>A0A3P6AWZ6_BRACM</name>
<sequence length="51" mass="5587">MSMVKGLLSISILLKVTTTKLSRTSQYPDCQSCLLLRGCGFAETMLIFPSC</sequence>
<gene>
    <name evidence="2" type="ORF">BRAA02T06922Z</name>
</gene>
<feature type="signal peptide" evidence="1">
    <location>
        <begin position="1"/>
        <end position="18"/>
    </location>
</feature>
<keyword evidence="1" id="KW-0732">Signal</keyword>
<dbReference type="AlphaFoldDB" id="A0A3P6AWZ6"/>
<accession>A0A3P6AWZ6</accession>
<evidence type="ECO:0000313" key="2">
    <source>
        <dbReference type="EMBL" id="VDC88641.1"/>
    </source>
</evidence>